<feature type="region of interest" description="Disordered" evidence="9">
    <location>
        <begin position="261"/>
        <end position="291"/>
    </location>
</feature>
<evidence type="ECO:0000256" key="4">
    <source>
        <dbReference type="ARBA" id="ARBA00022737"/>
    </source>
</evidence>
<reference evidence="10 11" key="1">
    <citation type="journal article" date="2015" name="Fungal Genet. Biol.">
        <title>Evolution of novel wood decay mechanisms in Agaricales revealed by the genome sequences of Fistulina hepatica and Cylindrobasidium torrendii.</title>
        <authorList>
            <person name="Floudas D."/>
            <person name="Held B.W."/>
            <person name="Riley R."/>
            <person name="Nagy L.G."/>
            <person name="Koehler G."/>
            <person name="Ransdell A.S."/>
            <person name="Younus H."/>
            <person name="Chow J."/>
            <person name="Chiniquy J."/>
            <person name="Lipzen A."/>
            <person name="Tritt A."/>
            <person name="Sun H."/>
            <person name="Haridas S."/>
            <person name="LaButti K."/>
            <person name="Ohm R.A."/>
            <person name="Kues U."/>
            <person name="Blanchette R.A."/>
            <person name="Grigoriev I.V."/>
            <person name="Minto R.E."/>
            <person name="Hibbett D.S."/>
        </authorList>
    </citation>
    <scope>NUCLEOTIDE SEQUENCE [LARGE SCALE GENOMIC DNA]</scope>
    <source>
        <strain evidence="10 11">FP15055 ss-10</strain>
    </source>
</reference>
<evidence type="ECO:0000256" key="1">
    <source>
        <dbReference type="ARBA" id="ARBA00004123"/>
    </source>
</evidence>
<dbReference type="GO" id="GO:0005634">
    <property type="term" value="C:nucleus"/>
    <property type="evidence" value="ECO:0007669"/>
    <property type="project" value="UniProtKB-SubCell"/>
</dbReference>
<dbReference type="GO" id="GO:0005737">
    <property type="term" value="C:cytoplasm"/>
    <property type="evidence" value="ECO:0007669"/>
    <property type="project" value="TreeGrafter"/>
</dbReference>
<keyword evidence="11" id="KW-1185">Reference proteome</keyword>
<keyword evidence="4" id="KW-0677">Repeat</keyword>
<keyword evidence="8" id="KW-0175">Coiled coil</keyword>
<keyword evidence="5" id="KW-0863">Zinc-finger</keyword>
<gene>
    <name evidence="10" type="ORF">CYLTODRAFT_442633</name>
</gene>
<evidence type="ECO:0000313" key="11">
    <source>
        <dbReference type="Proteomes" id="UP000054007"/>
    </source>
</evidence>
<organism evidence="10 11">
    <name type="scientific">Cylindrobasidium torrendii FP15055 ss-10</name>
    <dbReference type="NCBI Taxonomy" id="1314674"/>
    <lineage>
        <taxon>Eukaryota</taxon>
        <taxon>Fungi</taxon>
        <taxon>Dikarya</taxon>
        <taxon>Basidiomycota</taxon>
        <taxon>Agaricomycotina</taxon>
        <taxon>Agaricomycetes</taxon>
        <taxon>Agaricomycetidae</taxon>
        <taxon>Agaricales</taxon>
        <taxon>Marasmiineae</taxon>
        <taxon>Physalacriaceae</taxon>
        <taxon>Cylindrobasidium</taxon>
    </lineage>
</organism>
<feature type="coiled-coil region" evidence="8">
    <location>
        <begin position="488"/>
        <end position="515"/>
    </location>
</feature>
<name>A0A0D7BH31_9AGAR</name>
<dbReference type="GO" id="GO:0043488">
    <property type="term" value="P:regulation of mRNA stability"/>
    <property type="evidence" value="ECO:0007669"/>
    <property type="project" value="InterPro"/>
</dbReference>
<evidence type="ECO:0000256" key="5">
    <source>
        <dbReference type="ARBA" id="ARBA00022771"/>
    </source>
</evidence>
<keyword evidence="6" id="KW-0862">Zinc</keyword>
<protein>
    <recommendedName>
        <fullName evidence="12">C3H1-type domain-containing protein</fullName>
    </recommendedName>
</protein>
<accession>A0A0D7BH31</accession>
<dbReference type="Pfam" id="PF14608">
    <property type="entry name" value="zf-CCCH_2"/>
    <property type="match status" value="3"/>
</dbReference>
<keyword evidence="3" id="KW-0479">Metal-binding</keyword>
<evidence type="ECO:0000256" key="9">
    <source>
        <dbReference type="SAM" id="MobiDB-lite"/>
    </source>
</evidence>
<feature type="region of interest" description="Disordered" evidence="9">
    <location>
        <begin position="81"/>
        <end position="189"/>
    </location>
</feature>
<dbReference type="PANTHER" id="PTHR14738:SF29">
    <property type="entry name" value="ZINC FINGER CCCH DOMAIN-CONTAINING PROTEIN 14"/>
    <property type="match status" value="1"/>
</dbReference>
<evidence type="ECO:0000256" key="2">
    <source>
        <dbReference type="ARBA" id="ARBA00008423"/>
    </source>
</evidence>
<evidence type="ECO:0000256" key="6">
    <source>
        <dbReference type="ARBA" id="ARBA00022833"/>
    </source>
</evidence>
<keyword evidence="7" id="KW-0539">Nucleus</keyword>
<dbReference type="Gene3D" id="1.10.340.40">
    <property type="entry name" value="Nuclear abundant poly(A) RNA-bind protein 2, N-terminal domain"/>
    <property type="match status" value="1"/>
</dbReference>
<comment type="subcellular location">
    <subcellularLocation>
        <location evidence="1">Nucleus</location>
    </subcellularLocation>
</comment>
<evidence type="ECO:0008006" key="12">
    <source>
        <dbReference type="Google" id="ProtNLM"/>
    </source>
</evidence>
<dbReference type="PANTHER" id="PTHR14738">
    <property type="entry name" value="ZINC FINGER CCCH DOMAIN-CONTAINING PROTEIN 14"/>
    <property type="match status" value="1"/>
</dbReference>
<proteinExistence type="inferred from homology"/>
<dbReference type="GO" id="GO:0008143">
    <property type="term" value="F:poly(A) binding"/>
    <property type="evidence" value="ECO:0007669"/>
    <property type="project" value="InterPro"/>
</dbReference>
<sequence length="518" mass="54190">MPFGLLLNTDRAKALENAIAAELYKQGYNPDNDSTMAEYITIMVINNKTPDQIFEEIAELVSTPFDRKVVDWIFEEAAKGDDTAKVEAVPAPAKPDSRRPSSSAPRSGGAGGGIYQQAVSQAGQKRPASARSPSPGNPSKQRRTDPPTGPRALREGATPGNPRSLLERVGPAPRNNNHEMHQQQHIPNGMDTGGMNMMGFPPHGMDLQSMQMQELLVNQLALMQGMAAGMFGMANAGGMNMDMMNAQQMQQGQGMNNMGNGRGGRGGKGGRGGAGGGRGRGGHVNNQASAAPPVVAPVPVPAAAPPPAYAFPERPQSPTLCKFSTKCTNPHCRFAHPSPVATPESGMVLSTEPCEKGRECKDKDCPKTHVSSSVLTAPPQPPPAAAPVPPAHYTPPAHQGGVVPCRFGAKCTRPGCTFGHPGGPKGGAGKGGQPCRFGAACTKATCTFQHPEGRAVLPGTFHRGLGTEPNGASPHKSVKFGVAAGGTTDDLKERLLKLEQDKKNAENALDKKKAEVAA</sequence>
<evidence type="ECO:0000313" key="10">
    <source>
        <dbReference type="EMBL" id="KIY69480.1"/>
    </source>
</evidence>
<dbReference type="InterPro" id="IPR043094">
    <property type="entry name" value="Nab2/ZC3H14_N_sf"/>
</dbReference>
<evidence type="ECO:0000256" key="7">
    <source>
        <dbReference type="ARBA" id="ARBA00023242"/>
    </source>
</evidence>
<dbReference type="STRING" id="1314674.A0A0D7BH31"/>
<feature type="compositionally biased region" description="Gly residues" evidence="9">
    <location>
        <begin position="261"/>
        <end position="279"/>
    </location>
</feature>
<dbReference type="EMBL" id="KN880483">
    <property type="protein sequence ID" value="KIY69480.1"/>
    <property type="molecule type" value="Genomic_DNA"/>
</dbReference>
<dbReference type="Proteomes" id="UP000054007">
    <property type="component" value="Unassembled WGS sequence"/>
</dbReference>
<dbReference type="GO" id="GO:0008270">
    <property type="term" value="F:zinc ion binding"/>
    <property type="evidence" value="ECO:0007669"/>
    <property type="project" value="UniProtKB-KW"/>
</dbReference>
<evidence type="ECO:0000256" key="3">
    <source>
        <dbReference type="ARBA" id="ARBA00022723"/>
    </source>
</evidence>
<dbReference type="InterPro" id="IPR040366">
    <property type="entry name" value="Nab2/ZC3H14"/>
</dbReference>
<dbReference type="OrthoDB" id="438553at2759"/>
<comment type="similarity">
    <text evidence="2">Belongs to the ZC3H14 family.</text>
</comment>
<dbReference type="AlphaFoldDB" id="A0A0D7BH31"/>
<evidence type="ECO:0000256" key="8">
    <source>
        <dbReference type="SAM" id="Coils"/>
    </source>
</evidence>
<dbReference type="Gene3D" id="4.10.1000.40">
    <property type="match status" value="2"/>
</dbReference>